<sequence>MRIIRSARMIHIDPTTLLTLKGVLSERNSIWAKLRLKFPLLFGRASGNEKTTEYYRGELELAMKNPGFNSNKPVAPTKKMPRFEAKTAAKDDQVRNRMGKPSFSAPPGGEVSAGANP</sequence>
<gene>
    <name evidence="2" type="primary">AlNc14C316G10537</name>
    <name evidence="2" type="ORF">ALNC14_118630</name>
</gene>
<protein>
    <submittedName>
        <fullName evidence="2">AlNc14C316G10537 protein</fullName>
    </submittedName>
</protein>
<feature type="compositionally biased region" description="Basic and acidic residues" evidence="1">
    <location>
        <begin position="81"/>
        <end position="95"/>
    </location>
</feature>
<dbReference type="EMBL" id="FR824361">
    <property type="protein sequence ID" value="CCA25719.1"/>
    <property type="molecule type" value="Genomic_DNA"/>
</dbReference>
<dbReference type="HOGENOM" id="CLU_2089311_0_0_1"/>
<reference evidence="2" key="1">
    <citation type="journal article" date="2011" name="PLoS Biol.">
        <title>Gene gain and loss during evolution of obligate parasitism in the white rust pathogen of Arabidopsis thaliana.</title>
        <authorList>
            <person name="Kemen E."/>
            <person name="Gardiner A."/>
            <person name="Schultz-Larsen T."/>
            <person name="Kemen A.C."/>
            <person name="Balmuth A.L."/>
            <person name="Robert-Seilaniantz A."/>
            <person name="Bailey K."/>
            <person name="Holub E."/>
            <person name="Studholme D.J."/>
            <person name="Maclean D."/>
            <person name="Jones J.D."/>
        </authorList>
    </citation>
    <scope>NUCLEOTIDE SEQUENCE</scope>
</reference>
<accession>F0WW99</accession>
<proteinExistence type="predicted"/>
<evidence type="ECO:0000313" key="2">
    <source>
        <dbReference type="EMBL" id="CCA25719.1"/>
    </source>
</evidence>
<evidence type="ECO:0000256" key="1">
    <source>
        <dbReference type="SAM" id="MobiDB-lite"/>
    </source>
</evidence>
<organism evidence="2">
    <name type="scientific">Albugo laibachii Nc14</name>
    <dbReference type="NCBI Taxonomy" id="890382"/>
    <lineage>
        <taxon>Eukaryota</taxon>
        <taxon>Sar</taxon>
        <taxon>Stramenopiles</taxon>
        <taxon>Oomycota</taxon>
        <taxon>Peronosporomycetes</taxon>
        <taxon>Albuginales</taxon>
        <taxon>Albuginaceae</taxon>
        <taxon>Albugo</taxon>
    </lineage>
</organism>
<feature type="region of interest" description="Disordered" evidence="1">
    <location>
        <begin position="65"/>
        <end position="117"/>
    </location>
</feature>
<name>F0WW99_9STRA</name>
<dbReference type="AlphaFoldDB" id="F0WW99"/>
<reference evidence="2" key="2">
    <citation type="submission" date="2011-02" db="EMBL/GenBank/DDBJ databases">
        <authorList>
            <person name="MacLean D."/>
        </authorList>
    </citation>
    <scope>NUCLEOTIDE SEQUENCE</scope>
</reference>